<feature type="region of interest" description="Disordered" evidence="13">
    <location>
        <begin position="392"/>
        <end position="422"/>
    </location>
</feature>
<evidence type="ECO:0000256" key="9">
    <source>
        <dbReference type="ARBA" id="ARBA00022989"/>
    </source>
</evidence>
<dbReference type="EMBL" id="LR134155">
    <property type="protein sequence ID" value="VEA71255.1"/>
    <property type="molecule type" value="Genomic_DNA"/>
</dbReference>
<dbReference type="CDD" id="cd03219">
    <property type="entry name" value="ABC_Mj1267_LivG_branched"/>
    <property type="match status" value="1"/>
</dbReference>
<dbReference type="InterPro" id="IPR051120">
    <property type="entry name" value="ABC_AA/LPS_Transport"/>
</dbReference>
<dbReference type="GO" id="GO:0042941">
    <property type="term" value="P:D-alanine transmembrane transport"/>
    <property type="evidence" value="ECO:0007669"/>
    <property type="project" value="TreeGrafter"/>
</dbReference>
<keyword evidence="3" id="KW-0813">Transport</keyword>
<evidence type="ECO:0000256" key="8">
    <source>
        <dbReference type="ARBA" id="ARBA00022970"/>
    </source>
</evidence>
<gene>
    <name evidence="16" type="primary">lptB_2</name>
    <name evidence="16" type="ORF">NCTC9419_02789</name>
</gene>
<sequence>MKLNLLNALIAAAVLFVMAAFLMGMQLGLDGTKLVVRGAAEVRWMWIGIGCALVFVFQLLRPLLQQGLSKVSGPSWVLPSFDGTTPRQKLLAALLIVAAVAWPFLVSRGTVDIATLTLIYVMLGLGLNVVVGLSGLLVLGYGGFYAIGAYTYALLNHYYGLGFWESLPLAGMVTAAFGFLLGFPVLRLRGDYLAIVTLGFGEIVRILLLNNTEITGGPNGISQIPKPTLFGLEFSRSARDGGWDTFHNFFGLKYDPSDRIIFLYLVALLLVVLTLFVINRLLRMPLGRAWEALREDENRLPFAGAEPDQNQADGVYHQRRLCRLCRYAVCRSAGVCQPGVLHLRRIGVCAGDRGAGRHGLAVCGDSGGDFAGGVAGDDAGFKRVQHAAAGGANGADDDLASAGAAADETSADEAEGGGYPGGEGGAAMSAQPLLTVEGLSMRFGGLLAVNNVGLTLNQGEIVSLIGPNGAGKTTIFNCLTGFYRPTSGAIRLRERQLAGLSGQAIARLGVVRTFQHVRLFREMTVVENLLVAQHQHLQSGVFAGLLKTPSFRRAEADARERAALWLERVGLLEMANRSAGNLAYGQQRRLEIARCMVTRPELLMLDEPAAGLNPKETAELDRLIVELRTQHQVSVLLIEHDMKLVMGISDRIYVVNQGAPLAQGTPEQIRHNPDVIRAYLGEA</sequence>
<feature type="transmembrane region" description="Helical" evidence="14">
    <location>
        <begin position="90"/>
        <end position="106"/>
    </location>
</feature>
<protein>
    <recommendedName>
        <fullName evidence="11">High-affinity branched-chain amino acid transport ATP-binding protein LivG</fullName>
    </recommendedName>
    <alternativeName>
        <fullName evidence="12">LIV-I protein G</fullName>
    </alternativeName>
</protein>
<dbReference type="GO" id="GO:0015808">
    <property type="term" value="P:L-alanine transport"/>
    <property type="evidence" value="ECO:0007669"/>
    <property type="project" value="TreeGrafter"/>
</dbReference>
<evidence type="ECO:0000256" key="10">
    <source>
        <dbReference type="ARBA" id="ARBA00023136"/>
    </source>
</evidence>
<dbReference type="PANTHER" id="PTHR45772:SF11">
    <property type="entry name" value="HIGH-AFFINITY BRANCHED-CHAIN AMINO ACID TRANSPORT ATP-BINDING PROTEIN LIVG"/>
    <property type="match status" value="1"/>
</dbReference>
<keyword evidence="4" id="KW-1003">Cell membrane</keyword>
<dbReference type="GO" id="GO:0005524">
    <property type="term" value="F:ATP binding"/>
    <property type="evidence" value="ECO:0007669"/>
    <property type="project" value="UniProtKB-KW"/>
</dbReference>
<comment type="subcellular location">
    <subcellularLocation>
        <location evidence="1">Cell inner membrane</location>
        <topology evidence="1">Multi-pass membrane protein</topology>
    </subcellularLocation>
</comment>
<dbReference type="PANTHER" id="PTHR45772">
    <property type="entry name" value="CONSERVED COMPONENT OF ABC TRANSPORTER FOR NATURAL AMINO ACIDS-RELATED"/>
    <property type="match status" value="1"/>
</dbReference>
<keyword evidence="9 14" id="KW-1133">Transmembrane helix</keyword>
<dbReference type="STRING" id="61652.AXX16_0329"/>
<feature type="transmembrane region" description="Helical" evidence="14">
    <location>
        <begin position="6"/>
        <end position="23"/>
    </location>
</feature>
<dbReference type="GO" id="GO:0016887">
    <property type="term" value="F:ATP hydrolysis activity"/>
    <property type="evidence" value="ECO:0007669"/>
    <property type="project" value="InterPro"/>
</dbReference>
<dbReference type="NCBIfam" id="NF008450">
    <property type="entry name" value="PRK11301.1"/>
    <property type="match status" value="1"/>
</dbReference>
<accession>A0A3S4I185</accession>
<proteinExistence type="inferred from homology"/>
<dbReference type="PROSITE" id="PS00211">
    <property type="entry name" value="ABC_TRANSPORTER_1"/>
    <property type="match status" value="1"/>
</dbReference>
<dbReference type="GO" id="GO:0015192">
    <property type="term" value="F:L-phenylalanine transmembrane transporter activity"/>
    <property type="evidence" value="ECO:0007669"/>
    <property type="project" value="TreeGrafter"/>
</dbReference>
<dbReference type="GO" id="GO:1903805">
    <property type="term" value="P:L-valine import across plasma membrane"/>
    <property type="evidence" value="ECO:0007669"/>
    <property type="project" value="TreeGrafter"/>
</dbReference>
<dbReference type="Gene3D" id="3.40.50.300">
    <property type="entry name" value="P-loop containing nucleotide triphosphate hydrolases"/>
    <property type="match status" value="1"/>
</dbReference>
<dbReference type="Pfam" id="PF02653">
    <property type="entry name" value="BPD_transp_2"/>
    <property type="match status" value="1"/>
</dbReference>
<feature type="transmembrane region" description="Helical" evidence="14">
    <location>
        <begin position="260"/>
        <end position="278"/>
    </location>
</feature>
<dbReference type="InterPro" id="IPR021807">
    <property type="entry name" value="LivHM_N"/>
</dbReference>
<evidence type="ECO:0000256" key="6">
    <source>
        <dbReference type="ARBA" id="ARBA00022741"/>
    </source>
</evidence>
<reference evidence="16 17" key="1">
    <citation type="submission" date="2018-12" db="EMBL/GenBank/DDBJ databases">
        <authorList>
            <consortium name="Pathogen Informatics"/>
        </authorList>
    </citation>
    <scope>NUCLEOTIDE SEQUENCE [LARGE SCALE GENOMIC DNA]</scope>
    <source>
        <strain evidence="16 17">NCTC9419</strain>
    </source>
</reference>
<dbReference type="InterPro" id="IPR027417">
    <property type="entry name" value="P-loop_NTPase"/>
</dbReference>
<evidence type="ECO:0000256" key="4">
    <source>
        <dbReference type="ARBA" id="ARBA00022475"/>
    </source>
</evidence>
<comment type="similarity">
    <text evidence="2">Belongs to the ABC transporter superfamily.</text>
</comment>
<dbReference type="InterPro" id="IPR043428">
    <property type="entry name" value="LivM-like"/>
</dbReference>
<dbReference type="GO" id="GO:0005886">
    <property type="term" value="C:plasma membrane"/>
    <property type="evidence" value="ECO:0007669"/>
    <property type="project" value="UniProtKB-SubCell"/>
</dbReference>
<dbReference type="InterPro" id="IPR032823">
    <property type="entry name" value="BCA_ABC_TP_C"/>
</dbReference>
<dbReference type="InterPro" id="IPR003439">
    <property type="entry name" value="ABC_transporter-like_ATP-bd"/>
</dbReference>
<name>A0A3S4I185_SERRU</name>
<evidence type="ECO:0000259" key="15">
    <source>
        <dbReference type="PROSITE" id="PS50893"/>
    </source>
</evidence>
<dbReference type="FunFam" id="3.40.50.300:FF:000317">
    <property type="entry name" value="Amino acid ABC transporter ATP-binding protein"/>
    <property type="match status" value="1"/>
</dbReference>
<feature type="transmembrane region" description="Helical" evidence="14">
    <location>
        <begin position="167"/>
        <end position="185"/>
    </location>
</feature>
<feature type="domain" description="ABC transporter" evidence="15">
    <location>
        <begin position="434"/>
        <end position="682"/>
    </location>
</feature>
<feature type="transmembrane region" description="Helical" evidence="14">
    <location>
        <begin position="192"/>
        <end position="209"/>
    </location>
</feature>
<evidence type="ECO:0000256" key="13">
    <source>
        <dbReference type="SAM" id="MobiDB-lite"/>
    </source>
</evidence>
<dbReference type="InterPro" id="IPR003593">
    <property type="entry name" value="AAA+_ATPase"/>
</dbReference>
<keyword evidence="8" id="KW-0029">Amino-acid transport</keyword>
<feature type="transmembrane region" description="Helical" evidence="14">
    <location>
        <begin position="44"/>
        <end position="64"/>
    </location>
</feature>
<evidence type="ECO:0000256" key="3">
    <source>
        <dbReference type="ARBA" id="ARBA00022448"/>
    </source>
</evidence>
<evidence type="ECO:0000256" key="2">
    <source>
        <dbReference type="ARBA" id="ARBA00005417"/>
    </source>
</evidence>
<dbReference type="Pfam" id="PF00005">
    <property type="entry name" value="ABC_tran"/>
    <property type="match status" value="1"/>
</dbReference>
<keyword evidence="16" id="KW-0378">Hydrolase</keyword>
<dbReference type="Proteomes" id="UP000271603">
    <property type="component" value="Chromosome"/>
</dbReference>
<dbReference type="InterPro" id="IPR017871">
    <property type="entry name" value="ABC_transporter-like_CS"/>
</dbReference>
<keyword evidence="7 16" id="KW-0067">ATP-binding</keyword>
<evidence type="ECO:0000256" key="5">
    <source>
        <dbReference type="ARBA" id="ARBA00022692"/>
    </source>
</evidence>
<dbReference type="GO" id="GO:1903806">
    <property type="term" value="P:L-isoleucine import across plasma membrane"/>
    <property type="evidence" value="ECO:0007669"/>
    <property type="project" value="TreeGrafter"/>
</dbReference>
<evidence type="ECO:0000256" key="7">
    <source>
        <dbReference type="ARBA" id="ARBA00022840"/>
    </source>
</evidence>
<dbReference type="AlphaFoldDB" id="A0A3S4I185"/>
<dbReference type="CDD" id="cd06581">
    <property type="entry name" value="TM_PBP1_LivM_like"/>
    <property type="match status" value="1"/>
</dbReference>
<dbReference type="SMART" id="SM00382">
    <property type="entry name" value="AAA"/>
    <property type="match status" value="1"/>
</dbReference>
<dbReference type="NCBIfam" id="NF008449">
    <property type="entry name" value="PRK11300.1"/>
    <property type="match status" value="1"/>
</dbReference>
<dbReference type="Pfam" id="PF12399">
    <property type="entry name" value="BCA_ABC_TP_C"/>
    <property type="match status" value="1"/>
</dbReference>
<feature type="transmembrane region" description="Helical" evidence="14">
    <location>
        <begin position="118"/>
        <end position="147"/>
    </location>
</feature>
<keyword evidence="10 14" id="KW-0472">Membrane</keyword>
<dbReference type="GO" id="GO:0015188">
    <property type="term" value="F:L-isoleucine transmembrane transporter activity"/>
    <property type="evidence" value="ECO:0007669"/>
    <property type="project" value="TreeGrafter"/>
</dbReference>
<organism evidence="16 17">
    <name type="scientific">Serratia rubidaea</name>
    <name type="common">Serratia marinorubra</name>
    <dbReference type="NCBI Taxonomy" id="61652"/>
    <lineage>
        <taxon>Bacteria</taxon>
        <taxon>Pseudomonadati</taxon>
        <taxon>Pseudomonadota</taxon>
        <taxon>Gammaproteobacteria</taxon>
        <taxon>Enterobacterales</taxon>
        <taxon>Yersiniaceae</taxon>
        <taxon>Serratia</taxon>
    </lineage>
</organism>
<evidence type="ECO:0000313" key="17">
    <source>
        <dbReference type="Proteomes" id="UP000271603"/>
    </source>
</evidence>
<dbReference type="InterPro" id="IPR001851">
    <property type="entry name" value="ABC_transp_permease"/>
</dbReference>
<dbReference type="GO" id="GO:0005304">
    <property type="term" value="F:L-valine transmembrane transporter activity"/>
    <property type="evidence" value="ECO:0007669"/>
    <property type="project" value="TreeGrafter"/>
</dbReference>
<dbReference type="Pfam" id="PF11862">
    <property type="entry name" value="DUF3382"/>
    <property type="match status" value="1"/>
</dbReference>
<evidence type="ECO:0000256" key="14">
    <source>
        <dbReference type="SAM" id="Phobius"/>
    </source>
</evidence>
<dbReference type="SUPFAM" id="SSF52540">
    <property type="entry name" value="P-loop containing nucleoside triphosphate hydrolases"/>
    <property type="match status" value="1"/>
</dbReference>
<evidence type="ECO:0000256" key="11">
    <source>
        <dbReference type="ARBA" id="ARBA00041124"/>
    </source>
</evidence>
<keyword evidence="6" id="KW-0547">Nucleotide-binding</keyword>
<evidence type="ECO:0000256" key="1">
    <source>
        <dbReference type="ARBA" id="ARBA00004429"/>
    </source>
</evidence>
<keyword evidence="5 14" id="KW-0812">Transmembrane</keyword>
<evidence type="ECO:0000313" key="16">
    <source>
        <dbReference type="EMBL" id="VEA71255.1"/>
    </source>
</evidence>
<dbReference type="PROSITE" id="PS50893">
    <property type="entry name" value="ABC_TRANSPORTER_2"/>
    <property type="match status" value="1"/>
</dbReference>
<evidence type="ECO:0000256" key="12">
    <source>
        <dbReference type="ARBA" id="ARBA00042258"/>
    </source>
</evidence>